<dbReference type="PROSITE" id="PS00723">
    <property type="entry name" value="POLYPRENYL_SYNTHASE_1"/>
    <property type="match status" value="1"/>
</dbReference>
<dbReference type="Gene3D" id="1.10.600.10">
    <property type="entry name" value="Farnesyl Diphosphate Synthase"/>
    <property type="match status" value="1"/>
</dbReference>
<dbReference type="GO" id="GO:0005737">
    <property type="term" value="C:cytoplasm"/>
    <property type="evidence" value="ECO:0007669"/>
    <property type="project" value="UniProtKB-ARBA"/>
</dbReference>
<dbReference type="Gramene" id="KVI02813">
    <property type="protein sequence ID" value="KVI02813"/>
    <property type="gene ID" value="Ccrd_018893"/>
</dbReference>
<evidence type="ECO:0000313" key="10">
    <source>
        <dbReference type="EMBL" id="KVI02813.1"/>
    </source>
</evidence>
<evidence type="ECO:0000256" key="5">
    <source>
        <dbReference type="ARBA" id="ARBA00022723"/>
    </source>
</evidence>
<dbReference type="InterPro" id="IPR000092">
    <property type="entry name" value="Polyprenyl_synt"/>
</dbReference>
<name>A0A103Y5B8_CYNCS</name>
<gene>
    <name evidence="10" type="ORF">Ccrd_018893</name>
</gene>
<dbReference type="InterPro" id="IPR053378">
    <property type="entry name" value="Prenyl_diphosphate_synthase"/>
</dbReference>
<reference evidence="10 11" key="1">
    <citation type="journal article" date="2016" name="Sci. Rep.">
        <title>The genome sequence of the outbreeding globe artichoke constructed de novo incorporating a phase-aware low-pass sequencing strategy of F1 progeny.</title>
        <authorList>
            <person name="Scaglione D."/>
            <person name="Reyes-Chin-Wo S."/>
            <person name="Acquadro A."/>
            <person name="Froenicke L."/>
            <person name="Portis E."/>
            <person name="Beitel C."/>
            <person name="Tirone M."/>
            <person name="Mauro R."/>
            <person name="Lo Monaco A."/>
            <person name="Mauromicale G."/>
            <person name="Faccioli P."/>
            <person name="Cattivelli L."/>
            <person name="Rieseberg L."/>
            <person name="Michelmore R."/>
            <person name="Lanteri S."/>
        </authorList>
    </citation>
    <scope>NUCLEOTIDE SEQUENCE [LARGE SCALE GENOMIC DNA]</scope>
    <source>
        <strain evidence="10">2C</strain>
    </source>
</reference>
<dbReference type="AlphaFoldDB" id="A0A103Y5B8"/>
<dbReference type="SFLD" id="SFLDG01017">
    <property type="entry name" value="Polyprenyl_Transferase_Like"/>
    <property type="match status" value="1"/>
</dbReference>
<sequence length="358" mass="39222">MSIVNLTTLFYGAPIGTRPIAFRYPIRYTQPVYSSSSSSISAILTKEQQSKLPADKMKETQLEFQFDFKSYMVEKANSVNQALDAAVSLKEPVKIHESMRYSLLAGGKRIRPMLCIAACEIVGGDQLTAMPSACAVEMIHTMSLMHDDLPCMDNDDFRRGKPTNHMVYGEDIAVLAGDALLSFSFEHIATATKNVSPDRILRAVAELAKCVGSEGLVAGQVVDICSEGADVGLEHLEFIHLHKTAALLEASVVLGAIMGGGSDEEIEKLRTFARSIGLLFQVVDDILDVTKSSEELGKTAGKDLVADKTTYPKLLGIEKSREFAEKLNKEARQQLSEFDHRKAAPLIALADYIAYRQN</sequence>
<dbReference type="InterPro" id="IPR033749">
    <property type="entry name" value="Polyprenyl_synt_CS"/>
</dbReference>
<proteinExistence type="inferred from homology"/>
<dbReference type="EMBL" id="LEKV01002626">
    <property type="protein sequence ID" value="KVI02813.1"/>
    <property type="molecule type" value="Genomic_DNA"/>
</dbReference>
<dbReference type="OrthoDB" id="6921389at2759"/>
<dbReference type="PANTHER" id="PTHR43281:SF24">
    <property type="entry name" value="OS07G0580900 PROTEIN"/>
    <property type="match status" value="1"/>
</dbReference>
<dbReference type="PROSITE" id="PS00444">
    <property type="entry name" value="POLYPRENYL_SYNTHASE_2"/>
    <property type="match status" value="1"/>
</dbReference>
<evidence type="ECO:0000256" key="6">
    <source>
        <dbReference type="ARBA" id="ARBA00022842"/>
    </source>
</evidence>
<dbReference type="PANTHER" id="PTHR43281">
    <property type="entry name" value="FARNESYL DIPHOSPHATE SYNTHASE"/>
    <property type="match status" value="1"/>
</dbReference>
<evidence type="ECO:0000256" key="2">
    <source>
        <dbReference type="ARBA" id="ARBA00005128"/>
    </source>
</evidence>
<evidence type="ECO:0000313" key="11">
    <source>
        <dbReference type="Proteomes" id="UP000243975"/>
    </source>
</evidence>
<evidence type="ECO:0000256" key="1">
    <source>
        <dbReference type="ARBA" id="ARBA00001946"/>
    </source>
</evidence>
<comment type="cofactor">
    <cofactor evidence="1">
        <name>Mg(2+)</name>
        <dbReference type="ChEBI" id="CHEBI:18420"/>
    </cofactor>
</comment>
<dbReference type="SFLD" id="SFLDS00005">
    <property type="entry name" value="Isoprenoid_Synthase_Type_I"/>
    <property type="match status" value="1"/>
</dbReference>
<comment type="caution">
    <text evidence="10">The sequence shown here is derived from an EMBL/GenBank/DDBJ whole genome shotgun (WGS) entry which is preliminary data.</text>
</comment>
<keyword evidence="6" id="KW-0460">Magnesium</keyword>
<comment type="pathway">
    <text evidence="2">Isoprenoid biosynthesis.</text>
</comment>
<dbReference type="Proteomes" id="UP000243975">
    <property type="component" value="Unassembled WGS sequence"/>
</dbReference>
<dbReference type="GO" id="GO:0046872">
    <property type="term" value="F:metal ion binding"/>
    <property type="evidence" value="ECO:0007669"/>
    <property type="project" value="UniProtKB-KW"/>
</dbReference>
<dbReference type="FunFam" id="1.10.600.10:FF:000001">
    <property type="entry name" value="Geranylgeranyl diphosphate synthase"/>
    <property type="match status" value="1"/>
</dbReference>
<dbReference type="Pfam" id="PF00348">
    <property type="entry name" value="polyprenyl_synt"/>
    <property type="match status" value="1"/>
</dbReference>
<dbReference type="NCBIfam" id="NF045485">
    <property type="entry name" value="FPPsyn"/>
    <property type="match status" value="1"/>
</dbReference>
<keyword evidence="11" id="KW-1185">Reference proteome</keyword>
<evidence type="ECO:0000256" key="8">
    <source>
        <dbReference type="RuleBase" id="RU004466"/>
    </source>
</evidence>
<evidence type="ECO:0000256" key="9">
    <source>
        <dbReference type="SAM" id="Coils"/>
    </source>
</evidence>
<keyword evidence="5" id="KW-0479">Metal-binding</keyword>
<dbReference type="GO" id="GO:0004311">
    <property type="term" value="F:geranylgeranyl diphosphate synthase activity"/>
    <property type="evidence" value="ECO:0007669"/>
    <property type="project" value="TreeGrafter"/>
</dbReference>
<feature type="coiled-coil region" evidence="9">
    <location>
        <begin position="314"/>
        <end position="341"/>
    </location>
</feature>
<protein>
    <submittedName>
        <fullName evidence="10">Polyprenyl synthetase</fullName>
    </submittedName>
</protein>
<evidence type="ECO:0000256" key="3">
    <source>
        <dbReference type="ARBA" id="ARBA00006706"/>
    </source>
</evidence>
<dbReference type="GO" id="GO:0008299">
    <property type="term" value="P:isoprenoid biosynthetic process"/>
    <property type="evidence" value="ECO:0007669"/>
    <property type="project" value="UniProtKB-KW"/>
</dbReference>
<keyword evidence="9" id="KW-0175">Coiled coil</keyword>
<dbReference type="STRING" id="59895.A0A103Y5B8"/>
<dbReference type="CDD" id="cd00685">
    <property type="entry name" value="Trans_IPPS_HT"/>
    <property type="match status" value="1"/>
</dbReference>
<dbReference type="OMA" id="GQAWECE"/>
<comment type="similarity">
    <text evidence="3 8">Belongs to the FPP/GGPP synthase family.</text>
</comment>
<dbReference type="SUPFAM" id="SSF48576">
    <property type="entry name" value="Terpenoid synthases"/>
    <property type="match status" value="1"/>
</dbReference>
<evidence type="ECO:0000256" key="4">
    <source>
        <dbReference type="ARBA" id="ARBA00022679"/>
    </source>
</evidence>
<keyword evidence="7" id="KW-0414">Isoprene biosynthesis</keyword>
<keyword evidence="4 8" id="KW-0808">Transferase</keyword>
<evidence type="ECO:0000256" key="7">
    <source>
        <dbReference type="ARBA" id="ARBA00023229"/>
    </source>
</evidence>
<accession>A0A103Y5B8</accession>
<organism evidence="10 11">
    <name type="scientific">Cynara cardunculus var. scolymus</name>
    <name type="common">Globe artichoke</name>
    <name type="synonym">Cynara scolymus</name>
    <dbReference type="NCBI Taxonomy" id="59895"/>
    <lineage>
        <taxon>Eukaryota</taxon>
        <taxon>Viridiplantae</taxon>
        <taxon>Streptophyta</taxon>
        <taxon>Embryophyta</taxon>
        <taxon>Tracheophyta</taxon>
        <taxon>Spermatophyta</taxon>
        <taxon>Magnoliopsida</taxon>
        <taxon>eudicotyledons</taxon>
        <taxon>Gunneridae</taxon>
        <taxon>Pentapetalae</taxon>
        <taxon>asterids</taxon>
        <taxon>campanulids</taxon>
        <taxon>Asterales</taxon>
        <taxon>Asteraceae</taxon>
        <taxon>Carduoideae</taxon>
        <taxon>Cardueae</taxon>
        <taxon>Carduinae</taxon>
        <taxon>Cynara</taxon>
    </lineage>
</organism>
<dbReference type="InterPro" id="IPR008949">
    <property type="entry name" value="Isoprenoid_synthase_dom_sf"/>
</dbReference>